<reference evidence="4" key="1">
    <citation type="submission" date="2016-10" db="EMBL/GenBank/DDBJ databases">
        <authorList>
            <person name="Varghese N."/>
            <person name="Submissions S."/>
        </authorList>
    </citation>
    <scope>NUCLEOTIDE SEQUENCE [LARGE SCALE GENOMIC DNA]</scope>
    <source>
        <strain evidence="4">DSM 22703</strain>
    </source>
</reference>
<dbReference type="InterPro" id="IPR049492">
    <property type="entry name" value="BD-FAE-like_dom"/>
</dbReference>
<keyword evidence="4" id="KW-1185">Reference proteome</keyword>
<dbReference type="PANTHER" id="PTHR48081:SF33">
    <property type="entry name" value="KYNURENINE FORMAMIDASE"/>
    <property type="match status" value="1"/>
</dbReference>
<feature type="domain" description="BD-FAE-like" evidence="2">
    <location>
        <begin position="56"/>
        <end position="234"/>
    </location>
</feature>
<accession>A0A1G5YHG3</accession>
<dbReference type="Gene3D" id="3.40.50.1820">
    <property type="entry name" value="alpha/beta hydrolase"/>
    <property type="match status" value="1"/>
</dbReference>
<dbReference type="STRING" id="279824.SAMN03080617_02551"/>
<dbReference type="SUPFAM" id="SSF53474">
    <property type="entry name" value="alpha/beta-Hydrolases"/>
    <property type="match status" value="1"/>
</dbReference>
<dbReference type="InterPro" id="IPR029058">
    <property type="entry name" value="AB_hydrolase_fold"/>
</dbReference>
<gene>
    <name evidence="3" type="ORF">SAMN03080617_02551</name>
</gene>
<dbReference type="Pfam" id="PF20434">
    <property type="entry name" value="BD-FAE"/>
    <property type="match status" value="1"/>
</dbReference>
<dbReference type="PANTHER" id="PTHR48081">
    <property type="entry name" value="AB HYDROLASE SUPERFAMILY PROTEIN C4A8.06C"/>
    <property type="match status" value="1"/>
</dbReference>
<name>A0A1G5YHG3_9BACT</name>
<protein>
    <submittedName>
        <fullName evidence="3">Alpha/beta hydrolase fold</fullName>
    </submittedName>
</protein>
<dbReference type="AlphaFoldDB" id="A0A1G5YHG3"/>
<dbReference type="InterPro" id="IPR050300">
    <property type="entry name" value="GDXG_lipolytic_enzyme"/>
</dbReference>
<evidence type="ECO:0000259" key="2">
    <source>
        <dbReference type="Pfam" id="PF20434"/>
    </source>
</evidence>
<evidence type="ECO:0000313" key="3">
    <source>
        <dbReference type="EMBL" id="SDA82158.1"/>
    </source>
</evidence>
<dbReference type="GO" id="GO:0016787">
    <property type="term" value="F:hydrolase activity"/>
    <property type="evidence" value="ECO:0007669"/>
    <property type="project" value="UniProtKB-KW"/>
</dbReference>
<keyword evidence="1 3" id="KW-0378">Hydrolase</keyword>
<evidence type="ECO:0000313" key="4">
    <source>
        <dbReference type="Proteomes" id="UP000198756"/>
    </source>
</evidence>
<sequence>MDLVNTSNSFMQFIIRLVILGLCFSTPGCAFKSVNRSKNISYLQSNSEINLPEKQLNIFAPRKAENLPVLIFYYGGSWKSGKKEMYSFLGNRLARRGVVAVIVDYPLNPTFKVPAMETAATQAVIWTSENIQKYGGNPKQLFVSGHSAGGHLAALVAVKNSDFESLGKENPLKGAVLIDPAGLDMYTYLVETKDGEGRKYLNAFTEDPEIWKQSSPIFHLGPGQISMLILEGEETYPSIQAGRGRFMKVVEEKNLDVKLEIYPQKKHIPMITQFFWTWSRGYDDLLGFIKKWK</sequence>
<evidence type="ECO:0000256" key="1">
    <source>
        <dbReference type="ARBA" id="ARBA00022801"/>
    </source>
</evidence>
<dbReference type="EMBL" id="FMXE01000017">
    <property type="protein sequence ID" value="SDA82158.1"/>
    <property type="molecule type" value="Genomic_DNA"/>
</dbReference>
<organism evidence="3 4">
    <name type="scientific">Algoriphagus alkaliphilus</name>
    <dbReference type="NCBI Taxonomy" id="279824"/>
    <lineage>
        <taxon>Bacteria</taxon>
        <taxon>Pseudomonadati</taxon>
        <taxon>Bacteroidota</taxon>
        <taxon>Cytophagia</taxon>
        <taxon>Cytophagales</taxon>
        <taxon>Cyclobacteriaceae</taxon>
        <taxon>Algoriphagus</taxon>
    </lineage>
</organism>
<proteinExistence type="predicted"/>
<dbReference type="Proteomes" id="UP000198756">
    <property type="component" value="Unassembled WGS sequence"/>
</dbReference>